<dbReference type="CDD" id="cd14966">
    <property type="entry name" value="7tmD_STE3"/>
    <property type="match status" value="1"/>
</dbReference>
<dbReference type="AlphaFoldDB" id="A0A9P3FZT3"/>
<comment type="caution">
    <text evidence="12">The sequence shown here is derived from an EMBL/GenBank/DDBJ whole genome shotgun (WGS) entry which is preliminary data.</text>
</comment>
<dbReference type="PANTHER" id="PTHR28097:SF1">
    <property type="entry name" value="PHEROMONE A FACTOR RECEPTOR"/>
    <property type="match status" value="1"/>
</dbReference>
<evidence type="ECO:0000256" key="2">
    <source>
        <dbReference type="ARBA" id="ARBA00011085"/>
    </source>
</evidence>
<dbReference type="PRINTS" id="PR00901">
    <property type="entry name" value="PHEROMONEBAR"/>
</dbReference>
<sequence length="453" mass="50476">MMPWPAEQAFITALSFISFFLVSIPLYWHLEAWNVGCILYIIWIGMSSLIFGINGCIWRDNAIVYVPVWGDITTRIIYAEAHGIIAASLVINRRLYKIASTTSVSISRQQRRRAIYVDLGIGLGIPLVTMVLMWFVQGHRFNIYEGIGPLAAIPNTYFAMVLGNGVSILIGCISAFYCIGTLRAFMRRRRQFSELLASNNNMNFNRYFRLMALATLELLGTIPFSIYFLYRDTQYPIYVWRGLTDIHLGFSRIDQYPYLVWNATPGNKIGVTLSQYLTIACGIVFFLFFGLAEEARTHYRLAFTTVAKRLGISTGGATTSTSGWSPSKGSKLGATIPSFVQRSFVTAPAASHPGRQRKRDSFGLDSFVSDRLSTQLSLSGLEDLDDKTPYSPVDKSAGESSSSFASPVDGEKPPHHLVRPDSGVVVNIEVIPDSPRRQSVDVPMSVRDDSHIV</sequence>
<evidence type="ECO:0000256" key="1">
    <source>
        <dbReference type="ARBA" id="ARBA00004141"/>
    </source>
</evidence>
<feature type="transmembrane region" description="Helical" evidence="11">
    <location>
        <begin position="33"/>
        <end position="53"/>
    </location>
</feature>
<dbReference type="PANTHER" id="PTHR28097">
    <property type="entry name" value="PHEROMONE A FACTOR RECEPTOR"/>
    <property type="match status" value="1"/>
</dbReference>
<dbReference type="Proteomes" id="UP000703269">
    <property type="component" value="Unassembled WGS sequence"/>
</dbReference>
<accession>A0A9P3FZT3</accession>
<dbReference type="GO" id="GO:0005886">
    <property type="term" value="C:plasma membrane"/>
    <property type="evidence" value="ECO:0007669"/>
    <property type="project" value="TreeGrafter"/>
</dbReference>
<keyword evidence="3" id="KW-0589">Pheromone response</keyword>
<keyword evidence="5 11" id="KW-1133">Transmembrane helix</keyword>
<keyword evidence="7 11" id="KW-0472">Membrane</keyword>
<dbReference type="InterPro" id="IPR001499">
    <property type="entry name" value="GPCR_STE3"/>
</dbReference>
<comment type="subcellular location">
    <subcellularLocation>
        <location evidence="1">Membrane</location>
        <topology evidence="1">Multi-pass membrane protein</topology>
    </subcellularLocation>
</comment>
<dbReference type="OrthoDB" id="2874149at2759"/>
<evidence type="ECO:0000256" key="8">
    <source>
        <dbReference type="ARBA" id="ARBA00023170"/>
    </source>
</evidence>
<reference evidence="12 13" key="1">
    <citation type="submission" date="2021-08" db="EMBL/GenBank/DDBJ databases">
        <title>Draft Genome Sequence of Phanerochaete sordida strain YK-624.</title>
        <authorList>
            <person name="Mori T."/>
            <person name="Dohra H."/>
            <person name="Suzuki T."/>
            <person name="Kawagishi H."/>
            <person name="Hirai H."/>
        </authorList>
    </citation>
    <scope>NUCLEOTIDE SEQUENCE [LARGE SCALE GENOMIC DNA]</scope>
    <source>
        <strain evidence="12 13">YK-624</strain>
    </source>
</reference>
<keyword evidence="8 12" id="KW-0675">Receptor</keyword>
<evidence type="ECO:0000313" key="13">
    <source>
        <dbReference type="Proteomes" id="UP000703269"/>
    </source>
</evidence>
<dbReference type="GO" id="GO:0004934">
    <property type="term" value="F:mating-type alpha-factor pheromone receptor activity"/>
    <property type="evidence" value="ECO:0007669"/>
    <property type="project" value="InterPro"/>
</dbReference>
<dbReference type="Pfam" id="PF02076">
    <property type="entry name" value="STE3"/>
    <property type="match status" value="1"/>
</dbReference>
<feature type="transmembrane region" description="Helical" evidence="11">
    <location>
        <begin position="207"/>
        <end position="230"/>
    </location>
</feature>
<proteinExistence type="inferred from homology"/>
<comment type="similarity">
    <text evidence="2">Belongs to the G-protein coupled receptor 4 family.</text>
</comment>
<gene>
    <name evidence="12" type="ORF">PsYK624_023780</name>
</gene>
<feature type="region of interest" description="Disordered" evidence="10">
    <location>
        <begin position="383"/>
        <end position="421"/>
    </location>
</feature>
<keyword evidence="13" id="KW-1185">Reference proteome</keyword>
<feature type="transmembrane region" description="Helical" evidence="11">
    <location>
        <begin position="156"/>
        <end position="186"/>
    </location>
</feature>
<evidence type="ECO:0000256" key="7">
    <source>
        <dbReference type="ARBA" id="ARBA00023136"/>
    </source>
</evidence>
<organism evidence="12 13">
    <name type="scientific">Phanerochaete sordida</name>
    <dbReference type="NCBI Taxonomy" id="48140"/>
    <lineage>
        <taxon>Eukaryota</taxon>
        <taxon>Fungi</taxon>
        <taxon>Dikarya</taxon>
        <taxon>Basidiomycota</taxon>
        <taxon>Agaricomycotina</taxon>
        <taxon>Agaricomycetes</taxon>
        <taxon>Polyporales</taxon>
        <taxon>Phanerochaetaceae</taxon>
        <taxon>Phanerochaete</taxon>
    </lineage>
</organism>
<evidence type="ECO:0000256" key="9">
    <source>
        <dbReference type="ARBA" id="ARBA00023224"/>
    </source>
</evidence>
<evidence type="ECO:0000256" key="10">
    <source>
        <dbReference type="SAM" id="MobiDB-lite"/>
    </source>
</evidence>
<protein>
    <submittedName>
        <fullName evidence="12">Fungal a-factor pheromone receptor STE3</fullName>
    </submittedName>
</protein>
<name>A0A9P3FZT3_9APHY</name>
<evidence type="ECO:0000256" key="3">
    <source>
        <dbReference type="ARBA" id="ARBA00022507"/>
    </source>
</evidence>
<dbReference type="InterPro" id="IPR000481">
    <property type="entry name" value="GPCR_Pheromne_B_alpha_rcpt"/>
</dbReference>
<feature type="transmembrane region" description="Helical" evidence="11">
    <location>
        <begin position="273"/>
        <end position="292"/>
    </location>
</feature>
<evidence type="ECO:0000256" key="5">
    <source>
        <dbReference type="ARBA" id="ARBA00022989"/>
    </source>
</evidence>
<keyword evidence="6" id="KW-0297">G-protein coupled receptor</keyword>
<evidence type="ECO:0000256" key="11">
    <source>
        <dbReference type="SAM" id="Phobius"/>
    </source>
</evidence>
<dbReference type="EMBL" id="BPQB01000004">
    <property type="protein sequence ID" value="GJE86298.1"/>
    <property type="molecule type" value="Genomic_DNA"/>
</dbReference>
<evidence type="ECO:0000256" key="4">
    <source>
        <dbReference type="ARBA" id="ARBA00022692"/>
    </source>
</evidence>
<feature type="transmembrane region" description="Helical" evidence="11">
    <location>
        <begin position="115"/>
        <end position="136"/>
    </location>
</feature>
<feature type="transmembrane region" description="Helical" evidence="11">
    <location>
        <begin position="9"/>
        <end position="27"/>
    </location>
</feature>
<keyword evidence="9" id="KW-0807">Transducer</keyword>
<evidence type="ECO:0000256" key="6">
    <source>
        <dbReference type="ARBA" id="ARBA00023040"/>
    </source>
</evidence>
<evidence type="ECO:0000313" key="12">
    <source>
        <dbReference type="EMBL" id="GJE86298.1"/>
    </source>
</evidence>
<keyword evidence="4 11" id="KW-0812">Transmembrane</keyword>
<dbReference type="GO" id="GO:0000750">
    <property type="term" value="P:pheromone-dependent signal transduction involved in conjugation with cellular fusion"/>
    <property type="evidence" value="ECO:0007669"/>
    <property type="project" value="TreeGrafter"/>
</dbReference>
<dbReference type="PRINTS" id="PR00899">
    <property type="entry name" value="GPCRSTE3"/>
</dbReference>